<reference evidence="2" key="1">
    <citation type="journal article" date="2023" name="G3 (Bethesda)">
        <title>A reference genome for the long-term kleptoplast-retaining sea slug Elysia crispata morphotype clarki.</title>
        <authorList>
            <person name="Eastman K.E."/>
            <person name="Pendleton A.L."/>
            <person name="Shaikh M.A."/>
            <person name="Suttiyut T."/>
            <person name="Ogas R."/>
            <person name="Tomko P."/>
            <person name="Gavelis G."/>
            <person name="Widhalm J.R."/>
            <person name="Wisecaver J.H."/>
        </authorList>
    </citation>
    <scope>NUCLEOTIDE SEQUENCE</scope>
    <source>
        <strain evidence="2">ECLA1</strain>
    </source>
</reference>
<evidence type="ECO:0008006" key="4">
    <source>
        <dbReference type="Google" id="ProtNLM"/>
    </source>
</evidence>
<comment type="caution">
    <text evidence="2">The sequence shown here is derived from an EMBL/GenBank/DDBJ whole genome shotgun (WGS) entry which is preliminary data.</text>
</comment>
<proteinExistence type="predicted"/>
<keyword evidence="3" id="KW-1185">Reference proteome</keyword>
<dbReference type="Proteomes" id="UP001283361">
    <property type="component" value="Unassembled WGS sequence"/>
</dbReference>
<keyword evidence="1" id="KW-0732">Signal</keyword>
<accession>A0AAE0Y186</accession>
<dbReference type="AlphaFoldDB" id="A0AAE0Y186"/>
<evidence type="ECO:0000256" key="1">
    <source>
        <dbReference type="SAM" id="SignalP"/>
    </source>
</evidence>
<feature type="chain" id="PRO_5042234798" description="Secreted protein" evidence="1">
    <location>
        <begin position="16"/>
        <end position="92"/>
    </location>
</feature>
<organism evidence="2 3">
    <name type="scientific">Elysia crispata</name>
    <name type="common">lettuce slug</name>
    <dbReference type="NCBI Taxonomy" id="231223"/>
    <lineage>
        <taxon>Eukaryota</taxon>
        <taxon>Metazoa</taxon>
        <taxon>Spiralia</taxon>
        <taxon>Lophotrochozoa</taxon>
        <taxon>Mollusca</taxon>
        <taxon>Gastropoda</taxon>
        <taxon>Heterobranchia</taxon>
        <taxon>Euthyneura</taxon>
        <taxon>Panpulmonata</taxon>
        <taxon>Sacoglossa</taxon>
        <taxon>Placobranchoidea</taxon>
        <taxon>Plakobranchidae</taxon>
        <taxon>Elysia</taxon>
    </lineage>
</organism>
<sequence>MSLVFRLIGSALSAACQDQAVSSDLISSLFKATLIPATGCQHGVYPPLPWRQEWSPGCYTDPLGGRSLVGMISAEKSHSLNSPIIWVLDLIN</sequence>
<dbReference type="EMBL" id="JAWDGP010007193">
    <property type="protein sequence ID" value="KAK3728309.1"/>
    <property type="molecule type" value="Genomic_DNA"/>
</dbReference>
<name>A0AAE0Y186_9GAST</name>
<evidence type="ECO:0000313" key="2">
    <source>
        <dbReference type="EMBL" id="KAK3728309.1"/>
    </source>
</evidence>
<feature type="signal peptide" evidence="1">
    <location>
        <begin position="1"/>
        <end position="15"/>
    </location>
</feature>
<protein>
    <recommendedName>
        <fullName evidence="4">Secreted protein</fullName>
    </recommendedName>
</protein>
<evidence type="ECO:0000313" key="3">
    <source>
        <dbReference type="Proteomes" id="UP001283361"/>
    </source>
</evidence>
<gene>
    <name evidence="2" type="ORF">RRG08_043934</name>
</gene>